<reference evidence="3" key="2">
    <citation type="submission" date="2023-05" db="EMBL/GenBank/DDBJ databases">
        <authorList>
            <consortium name="Lawrence Berkeley National Laboratory"/>
            <person name="Steindorff A."/>
            <person name="Hensen N."/>
            <person name="Bonometti L."/>
            <person name="Westerberg I."/>
            <person name="Brannstrom I.O."/>
            <person name="Guillou S."/>
            <person name="Cros-Aarteil S."/>
            <person name="Calhoun S."/>
            <person name="Haridas S."/>
            <person name="Kuo A."/>
            <person name="Mondo S."/>
            <person name="Pangilinan J."/>
            <person name="Riley R."/>
            <person name="Labutti K."/>
            <person name="Andreopoulos B."/>
            <person name="Lipzen A."/>
            <person name="Chen C."/>
            <person name="Yanf M."/>
            <person name="Daum C."/>
            <person name="Ng V."/>
            <person name="Clum A."/>
            <person name="Ohm R."/>
            <person name="Martin F."/>
            <person name="Silar P."/>
            <person name="Natvig D."/>
            <person name="Lalanne C."/>
            <person name="Gautier V."/>
            <person name="Ament-Velasquez S.L."/>
            <person name="Kruys A."/>
            <person name="Hutchinson M.I."/>
            <person name="Powell A.J."/>
            <person name="Barry K."/>
            <person name="Miller A.N."/>
            <person name="Grigoriev I.V."/>
            <person name="Debuchy R."/>
            <person name="Gladieux P."/>
            <person name="Thoren M.H."/>
            <person name="Johannesson H."/>
        </authorList>
    </citation>
    <scope>NUCLEOTIDE SEQUENCE</scope>
    <source>
        <strain evidence="3">PSN243</strain>
    </source>
</reference>
<reference evidence="3" key="1">
    <citation type="journal article" date="2023" name="Mol. Phylogenet. Evol.">
        <title>Genome-scale phylogeny and comparative genomics of the fungal order Sordariales.</title>
        <authorList>
            <person name="Hensen N."/>
            <person name="Bonometti L."/>
            <person name="Westerberg I."/>
            <person name="Brannstrom I.O."/>
            <person name="Guillou S."/>
            <person name="Cros-Aarteil S."/>
            <person name="Calhoun S."/>
            <person name="Haridas S."/>
            <person name="Kuo A."/>
            <person name="Mondo S."/>
            <person name="Pangilinan J."/>
            <person name="Riley R."/>
            <person name="LaButti K."/>
            <person name="Andreopoulos B."/>
            <person name="Lipzen A."/>
            <person name="Chen C."/>
            <person name="Yan M."/>
            <person name="Daum C."/>
            <person name="Ng V."/>
            <person name="Clum A."/>
            <person name="Steindorff A."/>
            <person name="Ohm R.A."/>
            <person name="Martin F."/>
            <person name="Silar P."/>
            <person name="Natvig D.O."/>
            <person name="Lalanne C."/>
            <person name="Gautier V."/>
            <person name="Ament-Velasquez S.L."/>
            <person name="Kruys A."/>
            <person name="Hutchinson M.I."/>
            <person name="Powell A.J."/>
            <person name="Barry K."/>
            <person name="Miller A.N."/>
            <person name="Grigoriev I.V."/>
            <person name="Debuchy R."/>
            <person name="Gladieux P."/>
            <person name="Hiltunen Thoren M."/>
            <person name="Johannesson H."/>
        </authorList>
    </citation>
    <scope>NUCLEOTIDE SEQUENCE</scope>
    <source>
        <strain evidence="3">PSN243</strain>
    </source>
</reference>
<accession>A0AAV9GWN6</accession>
<dbReference type="InterPro" id="IPR012942">
    <property type="entry name" value="SRR1-like"/>
</dbReference>
<gene>
    <name evidence="3" type="ORF">QBC34DRAFT_492253</name>
</gene>
<comment type="caution">
    <text evidence="3">The sequence shown here is derived from an EMBL/GenBank/DDBJ whole genome shotgun (WGS) entry which is preliminary data.</text>
</comment>
<feature type="region of interest" description="Disordered" evidence="1">
    <location>
        <begin position="427"/>
        <end position="461"/>
    </location>
</feature>
<proteinExistence type="predicted"/>
<feature type="domain" description="SRR1-like" evidence="2">
    <location>
        <begin position="264"/>
        <end position="389"/>
    </location>
</feature>
<dbReference type="Pfam" id="PF07985">
    <property type="entry name" value="SRR1"/>
    <property type="match status" value="1"/>
</dbReference>
<evidence type="ECO:0000259" key="2">
    <source>
        <dbReference type="Pfam" id="PF07985"/>
    </source>
</evidence>
<evidence type="ECO:0000256" key="1">
    <source>
        <dbReference type="SAM" id="MobiDB-lite"/>
    </source>
</evidence>
<evidence type="ECO:0000313" key="4">
    <source>
        <dbReference type="Proteomes" id="UP001321760"/>
    </source>
</evidence>
<sequence>MGQKLIYKDCGCLDALDLQRVPPCDHKVLMAAISESPDNGPEDILHYGALVGYRGDRYRATAQEKAKTIEKVQQMEDADEPFFSRVVLQKVVDTFDNWHKMGPLPRDVPERTTESHLSLTGLTHWEVRFPNQIGETCCLDPRLDEALKNHGPGHEVYRATPLLHHRPYRDLIAPLSRCGCEFHTNPHPHDEDYHLDHPLAMHYISKIRHARTKVPLPDIDTLDLDPSAPRTAAQLHRKWMRSTRKWASKKKCWGRIKTALLPAVEAGAVTNIVGFALGGMLSIEQGEEDRFLQHRLVLLLGGLFSTSDKSVGMVVQDPSYTDVDRGALAKEGVKVVNDPRGFLEVDAGTVVVSMWATIPVLDVIADTTRGARPVAIITQRIATEGANQSYSRRAKKMMEEYDEVELRSGQVDGLVRLSDGARLMVHVRKGSKKTDTKVGEKGAEKEEKRCGNKGEKRSEKE</sequence>
<dbReference type="EMBL" id="MU865923">
    <property type="protein sequence ID" value="KAK4452755.1"/>
    <property type="molecule type" value="Genomic_DNA"/>
</dbReference>
<name>A0AAV9GWN6_9PEZI</name>
<dbReference type="PANTHER" id="PTHR42080:SF1">
    <property type="entry name" value="SRR1-LIKE DOMAIN-CONTAINING PROTEIN"/>
    <property type="match status" value="1"/>
</dbReference>
<dbReference type="PANTHER" id="PTHR42080">
    <property type="entry name" value="SRR1 DOMAIN-CONTAINING PROTEIN"/>
    <property type="match status" value="1"/>
</dbReference>
<organism evidence="3 4">
    <name type="scientific">Podospora aff. communis PSN243</name>
    <dbReference type="NCBI Taxonomy" id="3040156"/>
    <lineage>
        <taxon>Eukaryota</taxon>
        <taxon>Fungi</taxon>
        <taxon>Dikarya</taxon>
        <taxon>Ascomycota</taxon>
        <taxon>Pezizomycotina</taxon>
        <taxon>Sordariomycetes</taxon>
        <taxon>Sordariomycetidae</taxon>
        <taxon>Sordariales</taxon>
        <taxon>Podosporaceae</taxon>
        <taxon>Podospora</taxon>
    </lineage>
</organism>
<dbReference type="Proteomes" id="UP001321760">
    <property type="component" value="Unassembled WGS sequence"/>
</dbReference>
<evidence type="ECO:0000313" key="3">
    <source>
        <dbReference type="EMBL" id="KAK4452755.1"/>
    </source>
</evidence>
<keyword evidence="4" id="KW-1185">Reference proteome</keyword>
<protein>
    <recommendedName>
        <fullName evidence="2">SRR1-like domain-containing protein</fullName>
    </recommendedName>
</protein>
<dbReference type="AlphaFoldDB" id="A0AAV9GWN6"/>
<feature type="compositionally biased region" description="Basic and acidic residues" evidence="1">
    <location>
        <begin position="432"/>
        <end position="461"/>
    </location>
</feature>